<evidence type="ECO:0000256" key="2">
    <source>
        <dbReference type="ARBA" id="ARBA00022679"/>
    </source>
</evidence>
<keyword evidence="6" id="KW-1185">Reference proteome</keyword>
<dbReference type="InterPro" id="IPR000863">
    <property type="entry name" value="Sulfotransferase_dom"/>
</dbReference>
<dbReference type="OMA" id="EFPILEC"/>
<dbReference type="InterPro" id="IPR027417">
    <property type="entry name" value="P-loop_NTPase"/>
</dbReference>
<name>A0A8D0HEU8_SPHPU</name>
<reference evidence="5" key="1">
    <citation type="submission" date="2025-08" db="UniProtKB">
        <authorList>
            <consortium name="Ensembl"/>
        </authorList>
    </citation>
    <scope>IDENTIFICATION</scope>
</reference>
<keyword evidence="2 3" id="KW-0808">Transferase</keyword>
<dbReference type="Proteomes" id="UP000694392">
    <property type="component" value="Unplaced"/>
</dbReference>
<dbReference type="GO" id="GO:0008146">
    <property type="term" value="F:sulfotransferase activity"/>
    <property type="evidence" value="ECO:0007669"/>
    <property type="project" value="InterPro"/>
</dbReference>
<dbReference type="AlphaFoldDB" id="A0A8D0HEU8"/>
<evidence type="ECO:0000313" key="5">
    <source>
        <dbReference type="Ensembl" id="ENSSPUP00000022678.1"/>
    </source>
</evidence>
<dbReference type="PANTHER" id="PTHR11783">
    <property type="entry name" value="SULFOTRANSFERASE SULT"/>
    <property type="match status" value="1"/>
</dbReference>
<evidence type="ECO:0000256" key="1">
    <source>
        <dbReference type="ARBA" id="ARBA00005771"/>
    </source>
</evidence>
<protein>
    <recommendedName>
        <fullName evidence="3">Sulfotransferase</fullName>
        <ecNumber evidence="3">2.8.2.-</ecNumber>
    </recommendedName>
</protein>
<dbReference type="Ensembl" id="ENSSPUT00000024181.1">
    <property type="protein sequence ID" value="ENSSPUP00000022678.1"/>
    <property type="gene ID" value="ENSSPUG00000017416.1"/>
</dbReference>
<dbReference type="EC" id="2.8.2.-" evidence="3"/>
<sequence>MADREKTFAEEIEKALEKSKGLNLKELLFSYQGVPYPTTVCSAETFQALENFEARKDDVMLVSFHKCGANWLIHLLNDLIVTTLQTKQESAELPFIECGDPEKYQRMKQLPSPRVLATHLHYDNLHKSIFKNKAKILVVFRNPKDAAVSFFHFHNNVPTIPSYSTWDEFFSEFMNGKVSWGSYFDHAVTWNKHIDDENVLIITYEELKENLASGVKKIAEFFGFSPSAEQIQAIAGRGTFQAVRDKALETHGSAGPLLFRKGVVGDWKTLFTDVQSKEMDAKFNECLGGTNLGAKLKYGVYCKA</sequence>
<dbReference type="SUPFAM" id="SSF52540">
    <property type="entry name" value="P-loop containing nucleoside triphosphate hydrolases"/>
    <property type="match status" value="1"/>
</dbReference>
<reference evidence="5" key="2">
    <citation type="submission" date="2025-09" db="UniProtKB">
        <authorList>
            <consortium name="Ensembl"/>
        </authorList>
    </citation>
    <scope>IDENTIFICATION</scope>
</reference>
<dbReference type="Pfam" id="PF00685">
    <property type="entry name" value="Sulfotransfer_1"/>
    <property type="match status" value="1"/>
</dbReference>
<feature type="domain" description="Sulfotransferase" evidence="4">
    <location>
        <begin position="56"/>
        <end position="290"/>
    </location>
</feature>
<organism evidence="5 6">
    <name type="scientific">Sphenodon punctatus</name>
    <name type="common">Tuatara</name>
    <name type="synonym">Hatteria punctata</name>
    <dbReference type="NCBI Taxonomy" id="8508"/>
    <lineage>
        <taxon>Eukaryota</taxon>
        <taxon>Metazoa</taxon>
        <taxon>Chordata</taxon>
        <taxon>Craniata</taxon>
        <taxon>Vertebrata</taxon>
        <taxon>Euteleostomi</taxon>
        <taxon>Lepidosauria</taxon>
        <taxon>Sphenodontia</taxon>
        <taxon>Sphenodontidae</taxon>
        <taxon>Sphenodon</taxon>
    </lineage>
</organism>
<evidence type="ECO:0000256" key="3">
    <source>
        <dbReference type="RuleBase" id="RU361155"/>
    </source>
</evidence>
<dbReference type="GeneTree" id="ENSGT00940000159084"/>
<comment type="similarity">
    <text evidence="1 3">Belongs to the sulfotransferase 1 family.</text>
</comment>
<dbReference type="Gene3D" id="3.40.50.300">
    <property type="entry name" value="P-loop containing nucleotide triphosphate hydrolases"/>
    <property type="match status" value="1"/>
</dbReference>
<accession>A0A8D0HEU8</accession>
<evidence type="ECO:0000259" key="4">
    <source>
        <dbReference type="Pfam" id="PF00685"/>
    </source>
</evidence>
<proteinExistence type="inferred from homology"/>
<evidence type="ECO:0000313" key="6">
    <source>
        <dbReference type="Proteomes" id="UP000694392"/>
    </source>
</evidence>